<keyword evidence="2" id="KW-1133">Transmembrane helix</keyword>
<reference evidence="3 4" key="1">
    <citation type="submission" date="2019-12" db="EMBL/GenBank/DDBJ databases">
        <title>Deinococcus sp. HMF7620 Genome sequencing and assembly.</title>
        <authorList>
            <person name="Kang H."/>
            <person name="Kim H."/>
            <person name="Joh K."/>
        </authorList>
    </citation>
    <scope>NUCLEOTIDE SEQUENCE [LARGE SCALE GENOMIC DNA]</scope>
    <source>
        <strain evidence="3 4">HMF7620</strain>
    </source>
</reference>
<feature type="region of interest" description="Disordered" evidence="1">
    <location>
        <begin position="1"/>
        <end position="23"/>
    </location>
</feature>
<proteinExistence type="predicted"/>
<feature type="transmembrane region" description="Helical" evidence="2">
    <location>
        <begin position="922"/>
        <end position="943"/>
    </location>
</feature>
<comment type="caution">
    <text evidence="3">The sequence shown here is derived from an EMBL/GenBank/DDBJ whole genome shotgun (WGS) entry which is preliminary data.</text>
</comment>
<dbReference type="EMBL" id="WQLB01000002">
    <property type="protein sequence ID" value="MVN85636.1"/>
    <property type="molecule type" value="Genomic_DNA"/>
</dbReference>
<evidence type="ECO:0000256" key="1">
    <source>
        <dbReference type="SAM" id="MobiDB-lite"/>
    </source>
</evidence>
<dbReference type="RefSeq" id="WP_157457634.1">
    <property type="nucleotide sequence ID" value="NZ_WQLB01000002.1"/>
</dbReference>
<keyword evidence="4" id="KW-1185">Reference proteome</keyword>
<feature type="transmembrane region" description="Helical" evidence="2">
    <location>
        <begin position="955"/>
        <end position="974"/>
    </location>
</feature>
<protein>
    <submittedName>
        <fullName evidence="3">Uncharacterized protein</fullName>
    </submittedName>
</protein>
<evidence type="ECO:0000256" key="2">
    <source>
        <dbReference type="SAM" id="Phobius"/>
    </source>
</evidence>
<organism evidence="3 4">
    <name type="scientific">Deinococcus arboris</name>
    <dbReference type="NCBI Taxonomy" id="2682977"/>
    <lineage>
        <taxon>Bacteria</taxon>
        <taxon>Thermotogati</taxon>
        <taxon>Deinococcota</taxon>
        <taxon>Deinococci</taxon>
        <taxon>Deinococcales</taxon>
        <taxon>Deinococcaceae</taxon>
        <taxon>Deinococcus</taxon>
    </lineage>
</organism>
<sequence>MTALTDRSAAARPTHLATPLPRTDRTEAHLFTLSRMNTFDNGAGPLPGQVTLLRPDVHDPSQDQLFLDQLLLPRDAWRYDSHDRRLSWRGAFGGGQLTLTTGRGGTGVIGPVDAPINVDASSTANFLCDMALNTGATYETSGGTVVGFNWDPTSPAWVNADWVKGRLNLSYTVTTGGPFQPPTITFTFTDNQTEDVPWSPGLGTFASTLQLGNRHGLTVWDLTFKSNVPPQDDQGEPFTGPDSVYPYWMQVVEDAAASALDGVMMIDNLAPQGTLVGMRGVRQNARITGYYQAAEGQAPFGIFNGQLMVDGQPVPGAAVRGDTLFWDTLPADLRGRLGLAAQGQATFEADGSLADAGQGQMLRRLSGNHALATLKAHEDLHPALTARHAEATDALYSSTLDIYGLLAMNPFVQNSQGQWGDAVQAAVTNDLSNIMNSFIPADMWKLLFPQQPQPSLTGELAVVANSPVEGVADPKAWYQSLATAVMTSGMSGGSDVNCNNMNGPRADQWLKSQVGTSKVYYTHSQLLFTYEWQQRFPLTAQYLTDQQTNAGTYSPQIDAQIAQSVNDINTNVVADATDPDLKTKLITEVTAVGAYAKTNSLYWAFAFYSYNTTPAVLANIALQMGINTGSSDGTTLSRLFQQNVAVLTALDPSGYFAQQYTTTINTFMATNILPSMFGFTGDAQSFDLIKQYLQYFVTQNLNNEDQQIAQAAAQISAILQDEDADKMLHDSLEALRDFSGAIQDALALPFIANRFVKWFTAKFPRFSSVSNLFGSLLIGGITGLAVFNLVTTFKQWNKLTDAQKAQVVIEASQIGLQIVAAVVKRGVRIYAIYSVEGMTRAQRAAAVSKIITVGEDSALDQGLVRIGNSAARWLADTEGTIGKLAVVDQGVVTAVLVNSAETAAEQAGWVGKVFGRNLDEFIATRVGPLFILAGIGFSIYQISQGEKGIQLASDIINIVSGSLMLFGTLGGWAVSGGLIAADGFMAGLISVAGPLAVLLALAGVGLMIYELTQTPPDPVEEFVKKYVQPAGFYVAGKASSVDYVTQYINPDQKNLLMIGCTLGAGTSVLSANPQGTIGVGAATALPDCVWQVTTDAQGLSQIITLIQPDSKSAPVAGFLSLLDDQTVAFRPQMAKAANPPQGLLADEPKVTSQTWLSTPSGTATLTSDGKNLAALNLTWQAVLPDAKGNYAPAQAAGFLLQTASGVTYQAGSGSTFTLRMSGMAPNYMKMVDVNFILNSTPSTQQSFGPAYGVYPSTPATFALSPQAPSFLTFGTTTGALVPTGQSATPASSGTYTVTAQNALGTAQTTFTLSVAAPTPPA</sequence>
<dbReference type="Proteomes" id="UP000483286">
    <property type="component" value="Unassembled WGS sequence"/>
</dbReference>
<accession>A0A7C9LLF3</accession>
<gene>
    <name evidence="3" type="ORF">GO986_02540</name>
</gene>
<keyword evidence="2" id="KW-0472">Membrane</keyword>
<evidence type="ECO:0000313" key="4">
    <source>
        <dbReference type="Proteomes" id="UP000483286"/>
    </source>
</evidence>
<evidence type="ECO:0000313" key="3">
    <source>
        <dbReference type="EMBL" id="MVN85636.1"/>
    </source>
</evidence>
<feature type="transmembrane region" description="Helical" evidence="2">
    <location>
        <begin position="986"/>
        <end position="1009"/>
    </location>
</feature>
<keyword evidence="2" id="KW-0812">Transmembrane</keyword>
<name>A0A7C9LLF3_9DEIO</name>
<feature type="transmembrane region" description="Helical" evidence="2">
    <location>
        <begin position="772"/>
        <end position="790"/>
    </location>
</feature>